<gene>
    <name evidence="2" type="ORF">B0I31_10482</name>
</gene>
<dbReference type="InterPro" id="IPR036736">
    <property type="entry name" value="ACP-like_sf"/>
</dbReference>
<evidence type="ECO:0000259" key="1">
    <source>
        <dbReference type="PROSITE" id="PS50075"/>
    </source>
</evidence>
<evidence type="ECO:0000313" key="2">
    <source>
        <dbReference type="EMBL" id="PSL55791.1"/>
    </source>
</evidence>
<dbReference type="PROSITE" id="PS50075">
    <property type="entry name" value="CARRIER"/>
    <property type="match status" value="1"/>
</dbReference>
<name>A0A2P8IBF2_SACCR</name>
<dbReference type="Gene3D" id="1.10.1200.10">
    <property type="entry name" value="ACP-like"/>
    <property type="match status" value="1"/>
</dbReference>
<accession>A0A2P8IBF2</accession>
<dbReference type="RefSeq" id="WP_219910682.1">
    <property type="nucleotide sequence ID" value="NZ_PYAX01000004.1"/>
</dbReference>
<dbReference type="InterPro" id="IPR009081">
    <property type="entry name" value="PP-bd_ACP"/>
</dbReference>
<comment type="caution">
    <text evidence="2">The sequence shown here is derived from an EMBL/GenBank/DDBJ whole genome shotgun (WGS) entry which is preliminary data.</text>
</comment>
<keyword evidence="3" id="KW-1185">Reference proteome</keyword>
<reference evidence="2 3" key="1">
    <citation type="submission" date="2018-03" db="EMBL/GenBank/DDBJ databases">
        <title>Genomic Encyclopedia of Type Strains, Phase III (KMG-III): the genomes of soil and plant-associated and newly described type strains.</title>
        <authorList>
            <person name="Whitman W."/>
        </authorList>
    </citation>
    <scope>NUCLEOTIDE SEQUENCE [LARGE SCALE GENOMIC DNA]</scope>
    <source>
        <strain evidence="2 3">CGMCC 4.7097</strain>
    </source>
</reference>
<dbReference type="Pfam" id="PF00550">
    <property type="entry name" value="PP-binding"/>
    <property type="match status" value="1"/>
</dbReference>
<dbReference type="Proteomes" id="UP000241118">
    <property type="component" value="Unassembled WGS sequence"/>
</dbReference>
<protein>
    <submittedName>
        <fullName evidence="2">Phosphopantetheine binding protein</fullName>
    </submittedName>
</protein>
<dbReference type="AlphaFoldDB" id="A0A2P8IBF2"/>
<proteinExistence type="predicted"/>
<dbReference type="EMBL" id="PYAX01000004">
    <property type="protein sequence ID" value="PSL55791.1"/>
    <property type="molecule type" value="Genomic_DNA"/>
</dbReference>
<organism evidence="2 3">
    <name type="scientific">Saccharothrix carnea</name>
    <dbReference type="NCBI Taxonomy" id="1280637"/>
    <lineage>
        <taxon>Bacteria</taxon>
        <taxon>Bacillati</taxon>
        <taxon>Actinomycetota</taxon>
        <taxon>Actinomycetes</taxon>
        <taxon>Pseudonocardiales</taxon>
        <taxon>Pseudonocardiaceae</taxon>
        <taxon>Saccharothrix</taxon>
    </lineage>
</organism>
<sequence>MHDEAVVNMADVTVADYAANIRAYLRENMTAFKDVELDDEDNIFERGFFTSLFAMQLLHYVESTFDVEVPDDYIMLRNFSSVRRLADMVADLKRTSGE</sequence>
<dbReference type="SUPFAM" id="SSF47336">
    <property type="entry name" value="ACP-like"/>
    <property type="match status" value="1"/>
</dbReference>
<feature type="domain" description="Carrier" evidence="1">
    <location>
        <begin position="15"/>
        <end position="93"/>
    </location>
</feature>
<evidence type="ECO:0000313" key="3">
    <source>
        <dbReference type="Proteomes" id="UP000241118"/>
    </source>
</evidence>